<reference evidence="9" key="2">
    <citation type="submission" date="2010-08" db="EMBL/GenBank/DDBJ databases">
        <title>Complete sequence of Fibrobacter succinogenes subsp. succinogenes S85.</title>
        <authorList>
            <person name="Durkin A.S."/>
            <person name="Nelson K.E."/>
            <person name="Morrison M."/>
            <person name="Forsberg C.W."/>
            <person name="Wilson D.B."/>
            <person name="Russell J.B."/>
            <person name="Cann I.K.O."/>
            <person name="Mackie R.I."/>
            <person name="White B.A."/>
        </authorList>
    </citation>
    <scope>NUCLEOTIDE SEQUENCE [LARGE SCALE GENOMIC DNA]</scope>
    <source>
        <strain evidence="9">ATCC 19169 / S85</strain>
    </source>
</reference>
<dbReference type="eggNOG" id="COG3209">
    <property type="taxonomic scope" value="Bacteria"/>
</dbReference>
<evidence type="ECO:0000256" key="4">
    <source>
        <dbReference type="ARBA" id="ARBA00023026"/>
    </source>
</evidence>
<dbReference type="PANTHER" id="PTHR32305">
    <property type="match status" value="1"/>
</dbReference>
<feature type="domain" description="Insecticide toxin TcdB middle/N-terminal" evidence="6">
    <location>
        <begin position="618"/>
        <end position="745"/>
    </location>
</feature>
<evidence type="ECO:0000256" key="1">
    <source>
        <dbReference type="ARBA" id="ARBA00004613"/>
    </source>
</evidence>
<dbReference type="InterPro" id="IPR022045">
    <property type="entry name" value="TcdB_toxin_mid/N"/>
</dbReference>
<dbReference type="InterPro" id="IPR022385">
    <property type="entry name" value="Rhs_assc_core"/>
</dbReference>
<dbReference type="KEGG" id="fsu:Fisuc_0817"/>
<dbReference type="Proteomes" id="UP000001497">
    <property type="component" value="Chromosome"/>
</dbReference>
<reference evidence="8" key="3">
    <citation type="submission" date="2010-08" db="EMBL/GenBank/DDBJ databases">
        <authorList>
            <person name="Durkin A.S."/>
            <person name="Nelson K.E."/>
            <person name="Morrison M."/>
            <person name="Forsberg C.W."/>
            <person name="Wilson D.B."/>
            <person name="Russell J.B."/>
            <person name="Cann I.K.O."/>
            <person name="Mackie R.I."/>
            <person name="White B.A."/>
        </authorList>
    </citation>
    <scope>NUCLEOTIDE SEQUENCE</scope>
    <source>
        <strain evidence="8">S85</strain>
    </source>
</reference>
<evidence type="ECO:0000313" key="10">
    <source>
        <dbReference type="Proteomes" id="UP000001497"/>
    </source>
</evidence>
<dbReference type="Pfam" id="PF03534">
    <property type="entry name" value="SpvB"/>
    <property type="match status" value="1"/>
</dbReference>
<dbReference type="EMBL" id="CP001792">
    <property type="protein sequence ID" value="ACX74427.1"/>
    <property type="molecule type" value="Genomic_DNA"/>
</dbReference>
<dbReference type="PANTHER" id="PTHR32305:SF15">
    <property type="entry name" value="PROTEIN RHSA-RELATED"/>
    <property type="match status" value="1"/>
</dbReference>
<evidence type="ECO:0000259" key="6">
    <source>
        <dbReference type="Pfam" id="PF12256"/>
    </source>
</evidence>
<proteinExistence type="predicted"/>
<evidence type="ECO:0000256" key="2">
    <source>
        <dbReference type="ARBA" id="ARBA00022525"/>
    </source>
</evidence>
<dbReference type="Pfam" id="PF12256">
    <property type="entry name" value="TcdB_toxin_midN"/>
    <property type="match status" value="1"/>
</dbReference>
<dbReference type="GO" id="GO:0005576">
    <property type="term" value="C:extracellular region"/>
    <property type="evidence" value="ECO:0007669"/>
    <property type="project" value="UniProtKB-SubCell"/>
</dbReference>
<evidence type="ECO:0000313" key="7">
    <source>
        <dbReference type="EMBL" id="ACX74427.1"/>
    </source>
</evidence>
<reference evidence="7 10" key="1">
    <citation type="submission" date="2009-10" db="EMBL/GenBank/DDBJ databases">
        <title>Complete sequence of Fibrobacter succinogenes subsp. succinogenes S85.</title>
        <authorList>
            <consortium name="US DOE Joint Genome Institute"/>
            <person name="Lucas S."/>
            <person name="Copeland A."/>
            <person name="Lapidus A."/>
            <person name="Glavina del Rio T."/>
            <person name="Tice H."/>
            <person name="Bruce D."/>
            <person name="Goodwin L."/>
            <person name="Pitluck S."/>
            <person name="Chertkov O."/>
            <person name="Detter J.C."/>
            <person name="Han C."/>
            <person name="Tapia R."/>
            <person name="Larimer F."/>
            <person name="Land M."/>
            <person name="Hauser L."/>
            <person name="Kyrpides N."/>
            <person name="Mikhailova N."/>
            <person name="Weimer P.J."/>
            <person name="Stevenson D.M."/>
            <person name="Boyum J."/>
            <person name="Brumm P.I."/>
            <person name="Mead D."/>
        </authorList>
    </citation>
    <scope>NUCLEOTIDE SEQUENCE [LARGE SCALE GENOMIC DNA]</scope>
    <source>
        <strain evidence="10">ATCC 19169 / S85</strain>
        <strain evidence="7">S85</strain>
    </source>
</reference>
<dbReference type="PATRIC" id="fig|59374.8.peg.1219"/>
<evidence type="ECO:0000313" key="9">
    <source>
        <dbReference type="Proteomes" id="UP000000517"/>
    </source>
</evidence>
<evidence type="ECO:0000256" key="5">
    <source>
        <dbReference type="SAM" id="MobiDB-lite"/>
    </source>
</evidence>
<evidence type="ECO:0000313" key="8">
    <source>
        <dbReference type="EMBL" id="ADL25088.1"/>
    </source>
</evidence>
<gene>
    <name evidence="7" type="ordered locus">Fisuc_0817</name>
    <name evidence="8" type="ordered locus">FSU_1261</name>
</gene>
<comment type="subcellular location">
    <subcellularLocation>
        <location evidence="1">Secreted</location>
    </subcellularLocation>
</comment>
<dbReference type="InterPro" id="IPR028994">
    <property type="entry name" value="Integrin_alpha_N"/>
</dbReference>
<feature type="compositionally biased region" description="Basic and acidic residues" evidence="5">
    <location>
        <begin position="1"/>
        <end position="15"/>
    </location>
</feature>
<keyword evidence="4" id="KW-0843">Virulence</keyword>
<dbReference type="HOGENOM" id="CLU_000672_1_0_0"/>
<dbReference type="SUPFAM" id="SSF69318">
    <property type="entry name" value="Integrin alpha N-terminal domain"/>
    <property type="match status" value="2"/>
</dbReference>
<dbReference type="InterPro" id="IPR003284">
    <property type="entry name" value="Sal_SpvB"/>
</dbReference>
<keyword evidence="3" id="KW-0732">Signal</keyword>
<dbReference type="Pfam" id="PF13517">
    <property type="entry name" value="FG-GAP_3"/>
    <property type="match status" value="1"/>
</dbReference>
<dbReference type="NCBIfam" id="TIGR03696">
    <property type="entry name" value="Rhs_assc_core"/>
    <property type="match status" value="1"/>
</dbReference>
<name>C9RNI1_FIBSS</name>
<organism evidence="8 9">
    <name type="scientific">Fibrobacter succinogenes (strain ATCC 19169 / S85)</name>
    <dbReference type="NCBI Taxonomy" id="59374"/>
    <lineage>
        <taxon>Bacteria</taxon>
        <taxon>Pseudomonadati</taxon>
        <taxon>Fibrobacterota</taxon>
        <taxon>Fibrobacteria</taxon>
        <taxon>Fibrobacterales</taxon>
        <taxon>Fibrobacteraceae</taxon>
        <taxon>Fibrobacter</taxon>
    </lineage>
</organism>
<dbReference type="InterPro" id="IPR013517">
    <property type="entry name" value="FG-GAP"/>
</dbReference>
<dbReference type="EMBL" id="CP002158">
    <property type="protein sequence ID" value="ADL25088.1"/>
    <property type="molecule type" value="Genomic_DNA"/>
</dbReference>
<dbReference type="KEGG" id="fsc:FSU_1261"/>
<feature type="region of interest" description="Disordered" evidence="5">
    <location>
        <begin position="1302"/>
        <end position="1322"/>
    </location>
</feature>
<dbReference type="OrthoDB" id="9765204at2"/>
<dbReference type="STRING" id="59374.FSU_1261"/>
<dbReference type="Gene3D" id="2.180.10.10">
    <property type="entry name" value="RHS repeat-associated core"/>
    <property type="match status" value="1"/>
</dbReference>
<dbReference type="GO" id="GO:0005737">
    <property type="term" value="C:cytoplasm"/>
    <property type="evidence" value="ECO:0007669"/>
    <property type="project" value="InterPro"/>
</dbReference>
<dbReference type="RefSeq" id="WP_014545575.1">
    <property type="nucleotide sequence ID" value="NC_013410.1"/>
</dbReference>
<dbReference type="InterPro" id="IPR050708">
    <property type="entry name" value="T6SS_VgrG/RHS"/>
</dbReference>
<feature type="region of interest" description="Disordered" evidence="5">
    <location>
        <begin position="1"/>
        <end position="24"/>
    </location>
</feature>
<keyword evidence="10" id="KW-1185">Reference proteome</keyword>
<keyword evidence="2" id="KW-0964">Secreted</keyword>
<dbReference type="Proteomes" id="UP000000517">
    <property type="component" value="Chromosome"/>
</dbReference>
<evidence type="ECO:0000256" key="3">
    <source>
        <dbReference type="ARBA" id="ARBA00022729"/>
    </source>
</evidence>
<accession>C9RNI1</accession>
<protein>
    <submittedName>
        <fullName evidence="7">FG-GAP repeat protein</fullName>
    </submittedName>
    <submittedName>
        <fullName evidence="8">Insecticidal toxin-like protein</fullName>
    </submittedName>
</protein>
<sequence>MAEQQKGSESKDSQDKSWFLSGPVLSTGRGGGALRGTKGEFNCDAHTGSAKLSIPLPFTPDREGIVPPVSLSYDSGNGNGPFGLGWNLGCPRIERSTSRRLPLYMDSEDSDVFTLSGADLVCIAEEKRGTTTVRHYRLQSESQFSRIEFRKESSGETSFCVFGSDGSQSTYGDSAESRIEDPQYPGHVFAYLISRSEDALGNVVRYRYCGDGANRHLLQVLYGNRVSRTTSSSPDDFHLGLVFAYAGRNDVYVNRKPGFEVRSGLRCESATLYHGFGSAPLFSDGNRVRSLSFQYTAGCGGVSLLEKVVESGLRVLTDGTTESESLPPMTFSYFPFALGREWCEFDSSSVSDIPGGFTSAEWVDLYGEGIAGLLMDCGGKWYYKHNLGNGRLSAASEVGDRPVPGTPSGLTDVEGDGVLALVENGGANAGASFLDESGKFGPRKKFGSVPWIDWEKSDIKFMDLDGDGRSEVVVAEDGRIRVYLSGGMKGYGNAIYRYFTEPGEKPVLVSKSPDEAVFAADMTGDGLADLVRVRFSQVCYWPNYGHGRFGSAIYMDNAPVLGGFKDFNPANLIVADIDGSGTTDLLYREGDRLHIYRNCLGKSFELVDTVTLPGKGGTVKSADVLGTGLSTIVFGSPLFADSSASPRYLPLQGGRTNVMSGYSNGTGAQVDIEYTPSTAYYLKDKLSGNSWTTKLPYVVQCVSKVVSRDLVTGWDRTETYAYRDGYHDPDFREFRGFGSVVLREHECGIDPETDQDIRETRTDFYLGRSSERPTLDCAQAMTTRQWQEGCRSFQGMPKSRKVLSVNRDGTETREYSTTSWTYRAKFIMEARLPGDRFRNGSCWQCIQESETASFRESADDTPRTNASFTLATDAYGRPLLSASVWYGRGGSKPDDVPDVVWNEQKKNHVTFTETRYTQDCEHSSGRFRMGLQESTVSYEKTGHAASDLESAQSLNALFADATRPRRVLTREEAVFYDDALSAPRTDGACGLAGLVYERYGLAFEAQALSTIYGNSVDASDMAAAGYVLRDGGWYRKSGRNVYAQDAASNFYRPCGIEDAFGNRTSVAYDTYSWLAESVTDAVGNTVSADNDYRYMSPQTVTDANGNRTAVDWTPLGLVSKVALMGKAGQSEGDTLDSPTEEFIYDFDCFENSGTPVHVRTRRREAHGLSTCRWLESVEYSDGAGRVVLAKAVAEPGKYKTLENGSVVEKDSGADVRWVGSGRTVYNNAGNPVKQYEPYFSGTDAYESEPAIVETGVTPVLHYDPLDRLVRTDLPDGTFSRAEFATWEQRSFDQDDTVLESAWYADRNSPDPTGNEPASSEKRAAWLAAKHADTPSVEYLDAQGRPFYGIADNGTRGRYATHTVFDVLGNPLSVTDARGNVVMAYAYNSLSVACRTDSMDAGERRTLLAVDSQPALGFDARNHRLRSVYDALRRPTEQWLGENGGTEKLVGRTVYGENSPNPDAGNLRGMMWKAYDQSGLVENVAYDFKGNLLQSSRQFTKAYNQTIDWNVADPDALLEAETFTTVTAYDALNRATSIRTPHNAGVPASEILPAYNEASLLESVDVKLRGSGTATNFVQNIDYDAKGQRERIQYGNGSTTGYTYDGKTFRLVRLLTTRNNGADILQDLNYTYDAVGNVTQIDDNAQQTIFFNGSVVSPSQKFEYDALYRLIKATGREHVSVNADSEPEAEGYNAALISPQDGTAMRNYAREWEYDGVGNILSIIHNANGNAWTRTNAYATDSNRLTGTTVGQTTANFAYNAHGSMTSMPHLSAMDWDFAEKLSHISRGTTEAYYNYDGNGIRTRKVVEKNGSVEIRLYLGGFEIWRKTVNGTLETERETLHVMDDQKRIAIVETLTVENGNRAAAPAPVQRYQLDNHLGSASLELDDSANIISYEEYYPYGDTSYRAGRSASEVSRKRYRYTGKEKDEESSLYYCEQRFYAAHISRWVSTDPTWLADGINLYAYVHGNPVSGVDPSGTKTENNEATVSDEYNDDKAKENLINAIREHVLPDLGDEGRKKVESIIEKIKDGSFDEVIYKNAGRPKTGTDVSPTKFEHLIKDKDLRDFYYIARARDYQIRNANQIKNGENDVAQYYIEYGAKYMFKFKYEKRNDLSDKGKEWLDETLVNLQEGMEQIVSEHYESELLEKDNPESLYKRAFASHVLAYVSAGFCSLEIGDKITIGNTPDKPDLWEGREQALSVIKECYVDSYAREIKGMYDNFLQDAISRQVKTQLRMFGR</sequence>